<dbReference type="CDD" id="cd07505">
    <property type="entry name" value="HAD_BPGM-like"/>
    <property type="match status" value="1"/>
</dbReference>
<protein>
    <submittedName>
        <fullName evidence="1">HAD family phosphatase</fullName>
    </submittedName>
</protein>
<dbReference type="SFLD" id="SFLDG01135">
    <property type="entry name" value="C1.5.6:_HAD__Beta-PGM__Phospha"/>
    <property type="match status" value="1"/>
</dbReference>
<dbReference type="PRINTS" id="PR00413">
    <property type="entry name" value="HADHALOGNASE"/>
</dbReference>
<dbReference type="InterPro" id="IPR006439">
    <property type="entry name" value="HAD-SF_hydro_IA"/>
</dbReference>
<dbReference type="GO" id="GO:0050308">
    <property type="term" value="F:sugar-phosphatase activity"/>
    <property type="evidence" value="ECO:0007669"/>
    <property type="project" value="TreeGrafter"/>
</dbReference>
<dbReference type="InterPro" id="IPR023198">
    <property type="entry name" value="PGP-like_dom2"/>
</dbReference>
<dbReference type="RefSeq" id="WP_130610947.1">
    <property type="nucleotide sequence ID" value="NZ_AP019368.1"/>
</dbReference>
<dbReference type="SUPFAM" id="SSF56784">
    <property type="entry name" value="HAD-like"/>
    <property type="match status" value="1"/>
</dbReference>
<dbReference type="Gene3D" id="1.10.150.240">
    <property type="entry name" value="Putative phosphatase, domain 2"/>
    <property type="match status" value="1"/>
</dbReference>
<organism evidence="1 2">
    <name type="scientific">Fluviispira sanaruensis</name>
    <dbReference type="NCBI Taxonomy" id="2493639"/>
    <lineage>
        <taxon>Bacteria</taxon>
        <taxon>Pseudomonadati</taxon>
        <taxon>Bdellovibrionota</taxon>
        <taxon>Oligoflexia</taxon>
        <taxon>Silvanigrellales</taxon>
        <taxon>Silvanigrellaceae</taxon>
        <taxon>Fluviispira</taxon>
    </lineage>
</organism>
<evidence type="ECO:0000313" key="1">
    <source>
        <dbReference type="EMBL" id="BBH53999.1"/>
    </source>
</evidence>
<dbReference type="AlphaFoldDB" id="A0A4P2VQ04"/>
<dbReference type="InterPro" id="IPR051806">
    <property type="entry name" value="HAD-like_SPP"/>
</dbReference>
<keyword evidence="2" id="KW-1185">Reference proteome</keyword>
<dbReference type="SFLD" id="SFLDS00003">
    <property type="entry name" value="Haloacid_Dehalogenase"/>
    <property type="match status" value="1"/>
</dbReference>
<accession>A0A4P2VQ04</accession>
<gene>
    <name evidence="1" type="ORF">JCM31447_24530</name>
</gene>
<dbReference type="InterPro" id="IPR041492">
    <property type="entry name" value="HAD_2"/>
</dbReference>
<dbReference type="EMBL" id="AP019368">
    <property type="protein sequence ID" value="BBH53999.1"/>
    <property type="molecule type" value="Genomic_DNA"/>
</dbReference>
<dbReference type="OrthoDB" id="5293434at2"/>
<dbReference type="Gene3D" id="3.40.50.1000">
    <property type="entry name" value="HAD superfamily/HAD-like"/>
    <property type="match status" value="1"/>
</dbReference>
<dbReference type="Pfam" id="PF13419">
    <property type="entry name" value="HAD_2"/>
    <property type="match status" value="1"/>
</dbReference>
<reference evidence="1 2" key="1">
    <citation type="submission" date="2018-12" db="EMBL/GenBank/DDBJ databases">
        <title>Rubrispira sanarue gen. nov., sp., nov., a member of the order Silvanigrellales, isolated from a brackish lake in Hamamatsu Japan.</title>
        <authorList>
            <person name="Maejima Y."/>
            <person name="Iino T."/>
            <person name="Muraguchi Y."/>
            <person name="Fukuda K."/>
            <person name="Nojiri H."/>
            <person name="Ohkuma M."/>
            <person name="Moriuchi R."/>
            <person name="Dohra H."/>
            <person name="Kimbara K."/>
            <person name="Shintani M."/>
        </authorList>
    </citation>
    <scope>NUCLEOTIDE SEQUENCE [LARGE SCALE GENOMIC DNA]</scope>
    <source>
        <strain evidence="1 2">RF1110005</strain>
    </source>
</reference>
<evidence type="ECO:0000313" key="2">
    <source>
        <dbReference type="Proteomes" id="UP000291236"/>
    </source>
</evidence>
<dbReference type="InterPro" id="IPR023214">
    <property type="entry name" value="HAD_sf"/>
</dbReference>
<dbReference type="PANTHER" id="PTHR43481">
    <property type="entry name" value="FRUCTOSE-1-PHOSPHATE PHOSPHATASE"/>
    <property type="match status" value="1"/>
</dbReference>
<sequence>MNNNFKFKEIAFDMDGVLIDSKKIIENNWSQAAKNYGLKLTSDDIQNSIHGRSGEETLDLIFHKFSPQEKRQIKQLVDNLEETSSCQLLTGVLAFIKEISLLKIPIVLVTSSWKERILFILKEHKLENIFLHIINRYDVKKSKPSPDCYLLAAKKLGIAPKHLLVFEDSISGIQAAVESGALCIGVNNDLMENYGCKVTIKDFTDLDVIYKRPHIIIKFYENEFIFDSSVYSSFQVDLPCNMK</sequence>
<dbReference type="SFLD" id="SFLDG01129">
    <property type="entry name" value="C1.5:_HAD__Beta-PGM__Phosphata"/>
    <property type="match status" value="1"/>
</dbReference>
<dbReference type="NCBIfam" id="TIGR01509">
    <property type="entry name" value="HAD-SF-IA-v3"/>
    <property type="match status" value="1"/>
</dbReference>
<dbReference type="Proteomes" id="UP000291236">
    <property type="component" value="Chromosome"/>
</dbReference>
<dbReference type="KEGG" id="sbf:JCM31447_24530"/>
<proteinExistence type="predicted"/>
<name>A0A4P2VQ04_FLUSA</name>
<dbReference type="InterPro" id="IPR036412">
    <property type="entry name" value="HAD-like_sf"/>
</dbReference>
<dbReference type="PANTHER" id="PTHR43481:SF4">
    <property type="entry name" value="GLYCEROL-1-PHOSPHATE PHOSPHOHYDROLASE 1-RELATED"/>
    <property type="match status" value="1"/>
</dbReference>